<dbReference type="SUPFAM" id="SSF53686">
    <property type="entry name" value="Tryptophan synthase beta subunit-like PLP-dependent enzymes"/>
    <property type="match status" value="1"/>
</dbReference>
<accession>A0ABU9XU74</accession>
<dbReference type="Pfam" id="PF00291">
    <property type="entry name" value="PALP"/>
    <property type="match status" value="1"/>
</dbReference>
<comment type="caution">
    <text evidence="5">The sequence shown here is derived from an EMBL/GenBank/DDBJ whole genome shotgun (WGS) entry which is preliminary data.</text>
</comment>
<dbReference type="PANTHER" id="PTHR48078">
    <property type="entry name" value="THREONINE DEHYDRATASE, MITOCHONDRIAL-RELATED"/>
    <property type="match status" value="1"/>
</dbReference>
<gene>
    <name evidence="5" type="ORF">ABC969_11785</name>
</gene>
<evidence type="ECO:0000313" key="6">
    <source>
        <dbReference type="Proteomes" id="UP001404104"/>
    </source>
</evidence>
<keyword evidence="2" id="KW-0663">Pyridoxal phosphate</keyword>
<dbReference type="EC" id="4.2.3.1" evidence="5"/>
<dbReference type="InterPro" id="IPR000634">
    <property type="entry name" value="Ser/Thr_deHydtase_PyrdxlP-BS"/>
</dbReference>
<sequence>MNSNITVDRPTFVTHLECSLTGERYEADQLHGLSRAGRPLLVRYDLAAIKASLPKAMLEARETDLWRWRELLPVRQTSDIVSLGEIETPLIPLTKSGGANVLVKDEGRLPTGSFKARGLVMAVAMAKALGVTKIAMPTNGNAGAALAAYATRCGIETIIFCPDDTPEINVREIALQGGRVYRVNGLIDDCGAIVAKGAAQGLWFDFSTLKEPYRIEGKKTMGLELAAQFGWKLPDTIFYPTGGGTGLIGMWKAFDELEALGWIGPERPRMFAVQASGCAPIVRAFDLGLEHAERWEDAATVAAGIRVPKAVGDFLILRAVRESGGKAMAVGDPAILKAVDDAAKQDGLLLCPEGGATLAAYREALRLGWVEADESAVLFNCATGLKYPMPAADAVVDRFAEIDLAAL</sequence>
<dbReference type="EMBL" id="JBDIMF010000005">
    <property type="protein sequence ID" value="MEN2787097.1"/>
    <property type="molecule type" value="Genomic_DNA"/>
</dbReference>
<proteinExistence type="predicted"/>
<evidence type="ECO:0000256" key="2">
    <source>
        <dbReference type="ARBA" id="ARBA00022898"/>
    </source>
</evidence>
<comment type="cofactor">
    <cofactor evidence="1">
        <name>pyridoxal 5'-phosphate</name>
        <dbReference type="ChEBI" id="CHEBI:597326"/>
    </cofactor>
</comment>
<dbReference type="RefSeq" id="WP_345865197.1">
    <property type="nucleotide sequence ID" value="NZ_JBDIMF010000005.1"/>
</dbReference>
<dbReference type="GO" id="GO:0004795">
    <property type="term" value="F:threonine synthase activity"/>
    <property type="evidence" value="ECO:0007669"/>
    <property type="project" value="UniProtKB-EC"/>
</dbReference>
<dbReference type="InterPro" id="IPR050147">
    <property type="entry name" value="Ser/Thr_Dehydratase"/>
</dbReference>
<dbReference type="Proteomes" id="UP001404104">
    <property type="component" value="Unassembled WGS sequence"/>
</dbReference>
<evidence type="ECO:0000256" key="1">
    <source>
        <dbReference type="ARBA" id="ARBA00001933"/>
    </source>
</evidence>
<evidence type="ECO:0000259" key="4">
    <source>
        <dbReference type="Pfam" id="PF00291"/>
    </source>
</evidence>
<dbReference type="PANTHER" id="PTHR48078:SF6">
    <property type="entry name" value="L-THREONINE DEHYDRATASE CATABOLIC TDCB"/>
    <property type="match status" value="1"/>
</dbReference>
<dbReference type="InterPro" id="IPR036052">
    <property type="entry name" value="TrpB-like_PALP_sf"/>
</dbReference>
<keyword evidence="3 5" id="KW-0456">Lyase</keyword>
<dbReference type="PROSITE" id="PS00165">
    <property type="entry name" value="DEHYDRATASE_SER_THR"/>
    <property type="match status" value="1"/>
</dbReference>
<keyword evidence="6" id="KW-1185">Reference proteome</keyword>
<dbReference type="CDD" id="cd01563">
    <property type="entry name" value="Thr-synth_1"/>
    <property type="match status" value="1"/>
</dbReference>
<protein>
    <submittedName>
        <fullName evidence="5">Threonine synthase</fullName>
        <ecNumber evidence="5">4.2.3.1</ecNumber>
    </submittedName>
</protein>
<dbReference type="NCBIfam" id="NF006050">
    <property type="entry name" value="PRK08197.1"/>
    <property type="match status" value="1"/>
</dbReference>
<feature type="domain" description="Tryptophan synthase beta chain-like PALP" evidence="4">
    <location>
        <begin position="81"/>
        <end position="381"/>
    </location>
</feature>
<organism evidence="5 6">
    <name type="scientific">Sphingomonas qilianensis</name>
    <dbReference type="NCBI Taxonomy" id="1736690"/>
    <lineage>
        <taxon>Bacteria</taxon>
        <taxon>Pseudomonadati</taxon>
        <taxon>Pseudomonadota</taxon>
        <taxon>Alphaproteobacteria</taxon>
        <taxon>Sphingomonadales</taxon>
        <taxon>Sphingomonadaceae</taxon>
        <taxon>Sphingomonas</taxon>
    </lineage>
</organism>
<reference evidence="5 6" key="1">
    <citation type="submission" date="2024-05" db="EMBL/GenBank/DDBJ databases">
        <authorList>
            <person name="Liu Q."/>
            <person name="Xin Y.-H."/>
        </authorList>
    </citation>
    <scope>NUCLEOTIDE SEQUENCE [LARGE SCALE GENOMIC DNA]</scope>
    <source>
        <strain evidence="5 6">CGMCC 1.15349</strain>
    </source>
</reference>
<evidence type="ECO:0000256" key="3">
    <source>
        <dbReference type="ARBA" id="ARBA00023239"/>
    </source>
</evidence>
<dbReference type="InterPro" id="IPR001926">
    <property type="entry name" value="TrpB-like_PALP"/>
</dbReference>
<name>A0ABU9XU74_9SPHN</name>
<dbReference type="Gene3D" id="3.40.50.1100">
    <property type="match status" value="2"/>
</dbReference>
<evidence type="ECO:0000313" key="5">
    <source>
        <dbReference type="EMBL" id="MEN2787097.1"/>
    </source>
</evidence>